<dbReference type="EMBL" id="QGTW01000006">
    <property type="protein sequence ID" value="PWW28438.1"/>
    <property type="molecule type" value="Genomic_DNA"/>
</dbReference>
<gene>
    <name evidence="2" type="ORF">DFO73_106254</name>
</gene>
<sequence>MEMQSIESAIEYSDKQFTKRILFKKGGSTVFVLNFMSGQQLPAHKHPGTEVYLLVLQGNGTLTINGEPTEVSEKAVIHADGEEEFSFKNSGNDPVSLYVMLNKIPDERYAQDI</sequence>
<dbReference type="AlphaFoldDB" id="A0A2V2ZVJ7"/>
<feature type="domain" description="Cupin type-2" evidence="1">
    <location>
        <begin position="33"/>
        <end position="99"/>
    </location>
</feature>
<dbReference type="Proteomes" id="UP000247150">
    <property type="component" value="Unassembled WGS sequence"/>
</dbReference>
<accession>A0A2V2ZVJ7</accession>
<dbReference type="Gene3D" id="2.60.120.10">
    <property type="entry name" value="Jelly Rolls"/>
    <property type="match status" value="1"/>
</dbReference>
<name>A0A2V2ZVJ7_9BACI</name>
<dbReference type="OrthoDB" id="6311549at2"/>
<dbReference type="InterPro" id="IPR011051">
    <property type="entry name" value="RmlC_Cupin_sf"/>
</dbReference>
<dbReference type="Pfam" id="PF07883">
    <property type="entry name" value="Cupin_2"/>
    <property type="match status" value="1"/>
</dbReference>
<protein>
    <recommendedName>
        <fullName evidence="1">Cupin type-2 domain-containing protein</fullName>
    </recommendedName>
</protein>
<reference evidence="2 3" key="1">
    <citation type="submission" date="2018-05" db="EMBL/GenBank/DDBJ databases">
        <title>Freshwater and sediment microbial communities from various areas in North America, analyzing microbe dynamics in response to fracking.</title>
        <authorList>
            <person name="Lamendella R."/>
        </authorList>
    </citation>
    <scope>NUCLEOTIDE SEQUENCE [LARGE SCALE GENOMIC DNA]</scope>
    <source>
        <strain evidence="2 3">15_TX</strain>
    </source>
</reference>
<evidence type="ECO:0000313" key="2">
    <source>
        <dbReference type="EMBL" id="PWW28438.1"/>
    </source>
</evidence>
<evidence type="ECO:0000313" key="3">
    <source>
        <dbReference type="Proteomes" id="UP000247150"/>
    </source>
</evidence>
<proteinExistence type="predicted"/>
<evidence type="ECO:0000259" key="1">
    <source>
        <dbReference type="Pfam" id="PF07883"/>
    </source>
</evidence>
<organism evidence="2 3">
    <name type="scientific">Cytobacillus oceanisediminis</name>
    <dbReference type="NCBI Taxonomy" id="665099"/>
    <lineage>
        <taxon>Bacteria</taxon>
        <taxon>Bacillati</taxon>
        <taxon>Bacillota</taxon>
        <taxon>Bacilli</taxon>
        <taxon>Bacillales</taxon>
        <taxon>Bacillaceae</taxon>
        <taxon>Cytobacillus</taxon>
    </lineage>
</organism>
<dbReference type="InterPro" id="IPR013096">
    <property type="entry name" value="Cupin_2"/>
</dbReference>
<comment type="caution">
    <text evidence="2">The sequence shown here is derived from an EMBL/GenBank/DDBJ whole genome shotgun (WGS) entry which is preliminary data.</text>
</comment>
<dbReference type="SUPFAM" id="SSF51182">
    <property type="entry name" value="RmlC-like cupins"/>
    <property type="match status" value="1"/>
</dbReference>
<dbReference type="InterPro" id="IPR014710">
    <property type="entry name" value="RmlC-like_jellyroll"/>
</dbReference>